<dbReference type="Pfam" id="PF05977">
    <property type="entry name" value="MFS_3"/>
    <property type="match status" value="1"/>
</dbReference>
<feature type="transmembrane region" description="Helical" evidence="7">
    <location>
        <begin position="305"/>
        <end position="322"/>
    </location>
</feature>
<evidence type="ECO:0000256" key="7">
    <source>
        <dbReference type="SAM" id="Phobius"/>
    </source>
</evidence>
<dbReference type="EMBL" id="CP034587">
    <property type="protein sequence ID" value="AZQ72657.1"/>
    <property type="molecule type" value="Genomic_DNA"/>
</dbReference>
<feature type="transmembrane region" description="Helical" evidence="7">
    <location>
        <begin position="359"/>
        <end position="382"/>
    </location>
</feature>
<dbReference type="SUPFAM" id="SSF103473">
    <property type="entry name" value="MFS general substrate transporter"/>
    <property type="match status" value="1"/>
</dbReference>
<feature type="transmembrane region" description="Helical" evidence="7">
    <location>
        <begin position="394"/>
        <end position="411"/>
    </location>
</feature>
<evidence type="ECO:0000256" key="2">
    <source>
        <dbReference type="ARBA" id="ARBA00022448"/>
    </source>
</evidence>
<dbReference type="CDD" id="cd06173">
    <property type="entry name" value="MFS_MefA_like"/>
    <property type="match status" value="1"/>
</dbReference>
<name>A0A3Q9FXS1_STRLT</name>
<evidence type="ECO:0000259" key="8">
    <source>
        <dbReference type="PROSITE" id="PS50850"/>
    </source>
</evidence>
<dbReference type="InterPro" id="IPR020846">
    <property type="entry name" value="MFS_dom"/>
</dbReference>
<dbReference type="Proteomes" id="UP000267900">
    <property type="component" value="Chromosome"/>
</dbReference>
<dbReference type="GO" id="GO:0022857">
    <property type="term" value="F:transmembrane transporter activity"/>
    <property type="evidence" value="ECO:0007669"/>
    <property type="project" value="InterPro"/>
</dbReference>
<gene>
    <name evidence="9" type="ORF">EKH77_16790</name>
</gene>
<keyword evidence="2" id="KW-0813">Transport</keyword>
<dbReference type="AlphaFoldDB" id="A0A3Q9FXS1"/>
<keyword evidence="6 7" id="KW-0472">Membrane</keyword>
<sequence length="425" mass="44919">MTDVAAAPVDERVPPLRGNRDFRLLWVGAGLAFLGSRVGTLAYPLLVLWQTGSARAAGLVGFAATLPFTLVQLPAGVLVDRWDRRRLMIACDAGRCLAVGSVAVALAMGKVWLPHLAGVAFVETSLTILYRLAERAAVPNLVRSGELAKALSRNEAREQAAGLLGRPAGTLLFAVGRSAPFVFTAVAHLLALVTLLLIRTPFQSADRDERAARAREPRQLRLLWTELVEGVVWVWRHRFIRVAAGLIAVSNMLFQALNLALIDIVRQGGGSPTQLGLVVGVTGVGGAIGALTANRWMEWFRLPHLVIGANVLWALLMPLAAFTTNPFALGALFACMALAGAVWNVAAGVYQLRVTPDALLGRVAAVVSLAAFGTLSLGNLAGGFLLESLGARDSVLAISAVMGLLALVAWASPAVRRCATPDEAS</sequence>
<dbReference type="PANTHER" id="PTHR23513">
    <property type="entry name" value="INTEGRAL MEMBRANE EFFLUX PROTEIN-RELATED"/>
    <property type="match status" value="1"/>
</dbReference>
<dbReference type="PROSITE" id="PS50850">
    <property type="entry name" value="MFS"/>
    <property type="match status" value="1"/>
</dbReference>
<accession>A0A3Q9FXS1</accession>
<keyword evidence="10" id="KW-1185">Reference proteome</keyword>
<evidence type="ECO:0000313" key="9">
    <source>
        <dbReference type="EMBL" id="AZQ72657.1"/>
    </source>
</evidence>
<feature type="transmembrane region" description="Helical" evidence="7">
    <location>
        <begin position="274"/>
        <end position="293"/>
    </location>
</feature>
<proteinExistence type="predicted"/>
<evidence type="ECO:0000256" key="4">
    <source>
        <dbReference type="ARBA" id="ARBA00022692"/>
    </source>
</evidence>
<protein>
    <submittedName>
        <fullName evidence="9">MFS transporter</fullName>
    </submittedName>
</protein>
<feature type="transmembrane region" description="Helical" evidence="7">
    <location>
        <begin position="56"/>
        <end position="75"/>
    </location>
</feature>
<dbReference type="OrthoDB" id="4544213at2"/>
<organism evidence="9 10">
    <name type="scientific">Streptomyces luteoverticillatus</name>
    <name type="common">Streptoverticillium luteoverticillatus</name>
    <dbReference type="NCBI Taxonomy" id="66425"/>
    <lineage>
        <taxon>Bacteria</taxon>
        <taxon>Bacillati</taxon>
        <taxon>Actinomycetota</taxon>
        <taxon>Actinomycetes</taxon>
        <taxon>Kitasatosporales</taxon>
        <taxon>Streptomycetaceae</taxon>
        <taxon>Streptomyces</taxon>
    </lineage>
</organism>
<keyword evidence="4 7" id="KW-0812">Transmembrane</keyword>
<feature type="transmembrane region" description="Helical" evidence="7">
    <location>
        <begin position="179"/>
        <end position="198"/>
    </location>
</feature>
<dbReference type="RefSeq" id="WP_126915176.1">
    <property type="nucleotide sequence ID" value="NZ_CP034587.1"/>
</dbReference>
<dbReference type="InterPro" id="IPR010290">
    <property type="entry name" value="TM_effector"/>
</dbReference>
<keyword evidence="5 7" id="KW-1133">Transmembrane helix</keyword>
<feature type="transmembrane region" description="Helical" evidence="7">
    <location>
        <begin position="328"/>
        <end position="347"/>
    </location>
</feature>
<dbReference type="InterPro" id="IPR036259">
    <property type="entry name" value="MFS_trans_sf"/>
</dbReference>
<comment type="subcellular location">
    <subcellularLocation>
        <location evidence="1">Cell membrane</location>
        <topology evidence="1">Multi-pass membrane protein</topology>
    </subcellularLocation>
</comment>
<reference evidence="9 10" key="1">
    <citation type="submission" date="2018-12" db="EMBL/GenBank/DDBJ databases">
        <title>The whole draft genome of Streptomyce luteoverticillatus CGMCC 15060.</title>
        <authorList>
            <person name="Feng Z."/>
            <person name="Chen G."/>
            <person name="Zhang J."/>
            <person name="Zhu H."/>
            <person name="Yu X."/>
            <person name="Zhang W."/>
            <person name="Zhang X."/>
        </authorList>
    </citation>
    <scope>NUCLEOTIDE SEQUENCE [LARGE SCALE GENOMIC DNA]</scope>
    <source>
        <strain evidence="9 10">CGMCC 15060</strain>
    </source>
</reference>
<keyword evidence="3" id="KW-1003">Cell membrane</keyword>
<evidence type="ECO:0000256" key="1">
    <source>
        <dbReference type="ARBA" id="ARBA00004651"/>
    </source>
</evidence>
<feature type="transmembrane region" description="Helical" evidence="7">
    <location>
        <begin position="24"/>
        <end position="49"/>
    </location>
</feature>
<evidence type="ECO:0000256" key="6">
    <source>
        <dbReference type="ARBA" id="ARBA00023136"/>
    </source>
</evidence>
<evidence type="ECO:0000256" key="5">
    <source>
        <dbReference type="ARBA" id="ARBA00022989"/>
    </source>
</evidence>
<feature type="transmembrane region" description="Helical" evidence="7">
    <location>
        <begin position="242"/>
        <end position="262"/>
    </location>
</feature>
<evidence type="ECO:0000256" key="3">
    <source>
        <dbReference type="ARBA" id="ARBA00022475"/>
    </source>
</evidence>
<evidence type="ECO:0000313" key="10">
    <source>
        <dbReference type="Proteomes" id="UP000267900"/>
    </source>
</evidence>
<feature type="domain" description="Major facilitator superfamily (MFS) profile" evidence="8">
    <location>
        <begin position="239"/>
        <end position="425"/>
    </location>
</feature>
<dbReference type="GO" id="GO:0005886">
    <property type="term" value="C:plasma membrane"/>
    <property type="evidence" value="ECO:0007669"/>
    <property type="project" value="UniProtKB-SubCell"/>
</dbReference>
<dbReference type="PANTHER" id="PTHR23513:SF6">
    <property type="entry name" value="MAJOR FACILITATOR SUPERFAMILY ASSOCIATED DOMAIN-CONTAINING PROTEIN"/>
    <property type="match status" value="1"/>
</dbReference>
<dbReference type="Gene3D" id="1.20.1250.20">
    <property type="entry name" value="MFS general substrate transporter like domains"/>
    <property type="match status" value="1"/>
</dbReference>